<dbReference type="AlphaFoldDB" id="A0A1I8QEB2"/>
<dbReference type="OrthoDB" id="8053018at2759"/>
<keyword evidence="3" id="KW-1185">Reference proteome</keyword>
<dbReference type="Proteomes" id="UP000095300">
    <property type="component" value="Unassembled WGS sequence"/>
</dbReference>
<feature type="region of interest" description="Disordered" evidence="1">
    <location>
        <begin position="178"/>
        <end position="218"/>
    </location>
</feature>
<sequence>MAKRLPSLHPCDAIVVLARGKAYKKTTNKQYNVMIREIGHHLSDPHKSKGEHFLFWCELRDKLNGLGPPTRNITEWKKVWNDCQRSRKRRELLRLSIKEPKQEPLDTDDNDGYGQDTMTLEDEMEEYQNESSQHSYTDAELNMDDSVTSFSIYTQSNNTNEQSNQENQPLPLSQLKELPLPPLYRCPPTLTYNVTTKPQTPHGQTPSQTQLPPQPRPFNNFVLSAPRTNASETNFNQDILNILKLQMSQQTKLLEHISQVSNNMNQLMERQVAAIERQTVAVRRQAIAMEHHTLVMNSFVDMIRDKMPKNSKTNSQK</sequence>
<evidence type="ECO:0000313" key="3">
    <source>
        <dbReference type="Proteomes" id="UP000095300"/>
    </source>
</evidence>
<name>A0A1I8QEB2_STOCA</name>
<feature type="compositionally biased region" description="Polar residues" evidence="1">
    <location>
        <begin position="190"/>
        <end position="203"/>
    </location>
</feature>
<proteinExistence type="predicted"/>
<protein>
    <submittedName>
        <fullName evidence="2">Uncharacterized protein</fullName>
    </submittedName>
</protein>
<evidence type="ECO:0000313" key="2">
    <source>
        <dbReference type="EnsemblMetazoa" id="SCAU016290-PB"/>
    </source>
</evidence>
<gene>
    <name evidence="2" type="primary">106089916</name>
</gene>
<reference evidence="2" key="1">
    <citation type="submission" date="2020-05" db="UniProtKB">
        <authorList>
            <consortium name="EnsemblMetazoa"/>
        </authorList>
    </citation>
    <scope>IDENTIFICATION</scope>
    <source>
        <strain evidence="2">USDA</strain>
    </source>
</reference>
<feature type="compositionally biased region" description="Basic and acidic residues" evidence="1">
    <location>
        <begin position="94"/>
        <end position="104"/>
    </location>
</feature>
<feature type="region of interest" description="Disordered" evidence="1">
    <location>
        <begin position="94"/>
        <end position="116"/>
    </location>
</feature>
<dbReference type="EnsemblMetazoa" id="SCAU016290-RB">
    <property type="protein sequence ID" value="SCAU016290-PB"/>
    <property type="gene ID" value="SCAU016290"/>
</dbReference>
<accession>A0A1I8QEB2</accession>
<organism evidence="2 3">
    <name type="scientific">Stomoxys calcitrans</name>
    <name type="common">Stable fly</name>
    <name type="synonym">Conops calcitrans</name>
    <dbReference type="NCBI Taxonomy" id="35570"/>
    <lineage>
        <taxon>Eukaryota</taxon>
        <taxon>Metazoa</taxon>
        <taxon>Ecdysozoa</taxon>
        <taxon>Arthropoda</taxon>
        <taxon>Hexapoda</taxon>
        <taxon>Insecta</taxon>
        <taxon>Pterygota</taxon>
        <taxon>Neoptera</taxon>
        <taxon>Endopterygota</taxon>
        <taxon>Diptera</taxon>
        <taxon>Brachycera</taxon>
        <taxon>Muscomorpha</taxon>
        <taxon>Muscoidea</taxon>
        <taxon>Muscidae</taxon>
        <taxon>Stomoxys</taxon>
    </lineage>
</organism>
<evidence type="ECO:0000256" key="1">
    <source>
        <dbReference type="SAM" id="MobiDB-lite"/>
    </source>
</evidence>
<dbReference type="VEuPathDB" id="VectorBase:SCAU016290"/>